<evidence type="ECO:0000313" key="16">
    <source>
        <dbReference type="EMBL" id="QGY79473.1"/>
    </source>
</evidence>
<feature type="binding site" evidence="14">
    <location>
        <position position="148"/>
    </location>
    <ligand>
        <name>ATP</name>
        <dbReference type="ChEBI" id="CHEBI:30616"/>
    </ligand>
</feature>
<comment type="similarity">
    <text evidence="2 13">Belongs to the SUA5 family.</text>
</comment>
<evidence type="ECO:0000256" key="11">
    <source>
        <dbReference type="ARBA" id="ARBA00029774"/>
    </source>
</evidence>
<evidence type="ECO:0000256" key="3">
    <source>
        <dbReference type="ARBA" id="ARBA00012584"/>
    </source>
</evidence>
<proteinExistence type="inferred from homology"/>
<feature type="binding site" evidence="14">
    <location>
        <position position="71"/>
    </location>
    <ligand>
        <name>L-threonine</name>
        <dbReference type="ChEBI" id="CHEBI:57926"/>
    </ligand>
</feature>
<dbReference type="GO" id="GO:0003725">
    <property type="term" value="F:double-stranded RNA binding"/>
    <property type="evidence" value="ECO:0007669"/>
    <property type="project" value="UniProtKB-UniRule"/>
</dbReference>
<evidence type="ECO:0000259" key="15">
    <source>
        <dbReference type="PROSITE" id="PS51163"/>
    </source>
</evidence>
<gene>
    <name evidence="16" type="ORF">EUU25_01840</name>
</gene>
<feature type="binding site" evidence="14">
    <location>
        <position position="39"/>
    </location>
    <ligand>
        <name>L-threonine</name>
        <dbReference type="ChEBI" id="CHEBI:57926"/>
    </ligand>
</feature>
<evidence type="ECO:0000256" key="7">
    <source>
        <dbReference type="ARBA" id="ARBA00022694"/>
    </source>
</evidence>
<feature type="binding site" evidence="14">
    <location>
        <position position="186"/>
    </location>
    <ligand>
        <name>L-threonine</name>
        <dbReference type="ChEBI" id="CHEBI:57926"/>
    </ligand>
</feature>
<dbReference type="Gene3D" id="3.90.870.10">
    <property type="entry name" value="DHBP synthase"/>
    <property type="match status" value="1"/>
</dbReference>
<dbReference type="Proteomes" id="UP000428803">
    <property type="component" value="Chromosome"/>
</dbReference>
<dbReference type="EMBL" id="CP035733">
    <property type="protein sequence ID" value="QGY79473.1"/>
    <property type="molecule type" value="Genomic_DNA"/>
</dbReference>
<keyword evidence="9 13" id="KW-0547">Nucleotide-binding</keyword>
<dbReference type="InterPro" id="IPR050156">
    <property type="entry name" value="TC-AMP_synthase_SUA5"/>
</dbReference>
<keyword evidence="7 13" id="KW-0819">tRNA processing</keyword>
<dbReference type="InterPro" id="IPR005145">
    <property type="entry name" value="Sua5_C"/>
</dbReference>
<dbReference type="PIRSF" id="PIRSF004930">
    <property type="entry name" value="Tln_factor_SUA5"/>
    <property type="match status" value="1"/>
</dbReference>
<dbReference type="InterPro" id="IPR006070">
    <property type="entry name" value="Sua5-like_dom"/>
</dbReference>
<dbReference type="GO" id="GO:0005524">
    <property type="term" value="F:ATP binding"/>
    <property type="evidence" value="ECO:0007669"/>
    <property type="project" value="UniProtKB-UniRule"/>
</dbReference>
<comment type="catalytic activity">
    <reaction evidence="12 13">
        <text>L-threonine + hydrogencarbonate + ATP = L-threonylcarbamoyladenylate + diphosphate + H2O</text>
        <dbReference type="Rhea" id="RHEA:36407"/>
        <dbReference type="ChEBI" id="CHEBI:15377"/>
        <dbReference type="ChEBI" id="CHEBI:17544"/>
        <dbReference type="ChEBI" id="CHEBI:30616"/>
        <dbReference type="ChEBI" id="CHEBI:33019"/>
        <dbReference type="ChEBI" id="CHEBI:57926"/>
        <dbReference type="ChEBI" id="CHEBI:73682"/>
        <dbReference type="EC" id="2.7.7.87"/>
    </reaction>
</comment>
<dbReference type="PANTHER" id="PTHR17490:SF16">
    <property type="entry name" value="THREONYLCARBAMOYL-AMP SYNTHASE"/>
    <property type="match status" value="1"/>
</dbReference>
<comment type="subcellular location">
    <subcellularLocation>
        <location evidence="1 13">Cytoplasm</location>
    </subcellularLocation>
</comment>
<dbReference type="InterPro" id="IPR038385">
    <property type="entry name" value="Sua5/YwlC_C"/>
</dbReference>
<evidence type="ECO:0000256" key="9">
    <source>
        <dbReference type="ARBA" id="ARBA00022741"/>
    </source>
</evidence>
<evidence type="ECO:0000256" key="6">
    <source>
        <dbReference type="ARBA" id="ARBA00022679"/>
    </source>
</evidence>
<dbReference type="InterPro" id="IPR010923">
    <property type="entry name" value="T(6)A37_SUA5"/>
</dbReference>
<dbReference type="NCBIfam" id="TIGR00057">
    <property type="entry name" value="L-threonylcarbamoyladenylate synthase"/>
    <property type="match status" value="1"/>
</dbReference>
<evidence type="ECO:0000256" key="12">
    <source>
        <dbReference type="ARBA" id="ARBA00048366"/>
    </source>
</evidence>
<keyword evidence="6 13" id="KW-0808">Transferase</keyword>
<dbReference type="AlphaFoldDB" id="A0A6I6LB61"/>
<dbReference type="SUPFAM" id="SSF55821">
    <property type="entry name" value="YrdC/RibB"/>
    <property type="match status" value="1"/>
</dbReference>
<evidence type="ECO:0000256" key="1">
    <source>
        <dbReference type="ARBA" id="ARBA00004496"/>
    </source>
</evidence>
<feature type="binding site" evidence="14">
    <location>
        <position position="156"/>
    </location>
    <ligand>
        <name>ATP</name>
        <dbReference type="ChEBI" id="CHEBI:30616"/>
    </ligand>
</feature>
<feature type="binding site" evidence="14">
    <location>
        <position position="235"/>
    </location>
    <ligand>
        <name>ATP</name>
        <dbReference type="ChEBI" id="CHEBI:30616"/>
    </ligand>
</feature>
<protein>
    <recommendedName>
        <fullName evidence="4 13">Threonylcarbamoyl-AMP synthase</fullName>
        <shortName evidence="13">TC-AMP synthase</shortName>
        <ecNumber evidence="3 13">2.7.7.87</ecNumber>
    </recommendedName>
    <alternativeName>
        <fullName evidence="11 13">L-threonylcarbamoyladenylate synthase</fullName>
    </alternativeName>
</protein>
<evidence type="ECO:0000256" key="14">
    <source>
        <dbReference type="PIRSR" id="PIRSR004930-1"/>
    </source>
</evidence>
<name>A0A6I6LB61_9SPHN</name>
<evidence type="ECO:0000313" key="17">
    <source>
        <dbReference type="Proteomes" id="UP000428803"/>
    </source>
</evidence>
<dbReference type="Gene3D" id="3.40.50.11030">
    <property type="entry name" value="Threonylcarbamoyl-AMP synthase, C-terminal domain"/>
    <property type="match status" value="1"/>
</dbReference>
<feature type="binding site" evidence="14">
    <location>
        <position position="66"/>
    </location>
    <ligand>
        <name>ATP</name>
        <dbReference type="ChEBI" id="CHEBI:30616"/>
    </ligand>
</feature>
<dbReference type="GO" id="GO:0061710">
    <property type="term" value="F:L-threonylcarbamoyladenylate synthase"/>
    <property type="evidence" value="ECO:0007669"/>
    <property type="project" value="UniProtKB-EC"/>
</dbReference>
<dbReference type="Pfam" id="PF03481">
    <property type="entry name" value="Sua5_C"/>
    <property type="match status" value="1"/>
</dbReference>
<dbReference type="EC" id="2.7.7.87" evidence="3 13"/>
<sequence length="318" mass="32891">MLGSNTLGNGWVVPADDAAITAAADLLRGGQIVAIPTETVYGLAADASNADAVAHIYAAKGRPDFNPLIVHVHDLAAAEELAEFGPLARQLAEAFWPGALTLVLPLREGAKVAAAVTAGLPTIALRCPAHPVMQAVLAKSGLNLAAPSANKSGAISPTRAEHVLASLGGAVPMILDAGPCKEGLESTIVAIRLENIEILRPGPVTTESLQTFSKRQPSQQTGQKIEAPGQLASHYAPTKTVRLNAQIAEDGEWLIGFGTVAGHDNLSPTADLAQAAAHLFDALHRADASPYRSIAVADIPDKGIGVAINDRLKRAATR</sequence>
<keyword evidence="5 13" id="KW-0963">Cytoplasm</keyword>
<dbReference type="KEGG" id="slaa:EUU25_01840"/>
<evidence type="ECO:0000256" key="5">
    <source>
        <dbReference type="ARBA" id="ARBA00022490"/>
    </source>
</evidence>
<feature type="binding site" evidence="14">
    <location>
        <position position="200"/>
    </location>
    <ligand>
        <name>ATP</name>
        <dbReference type="ChEBI" id="CHEBI:30616"/>
    </ligand>
</feature>
<dbReference type="InterPro" id="IPR017945">
    <property type="entry name" value="DHBP_synth_RibB-like_a/b_dom"/>
</dbReference>
<dbReference type="GO" id="GO:0005737">
    <property type="term" value="C:cytoplasm"/>
    <property type="evidence" value="ECO:0007669"/>
    <property type="project" value="UniProtKB-SubCell"/>
</dbReference>
<feature type="binding site" evidence="14">
    <location>
        <position position="126"/>
    </location>
    <ligand>
        <name>L-threonine</name>
        <dbReference type="ChEBI" id="CHEBI:57926"/>
    </ligand>
</feature>
<reference evidence="17" key="1">
    <citation type="submission" date="2019-01" db="EMBL/GenBank/DDBJ databases">
        <title>Sphingorhabdus lacus sp.nov., isolated from an oligotrophic freshwater lake.</title>
        <authorList>
            <person name="Park M."/>
        </authorList>
    </citation>
    <scope>NUCLEOTIDE SEQUENCE [LARGE SCALE GENOMIC DNA]</scope>
    <source>
        <strain evidence="17">IMCC1753</strain>
    </source>
</reference>
<dbReference type="PROSITE" id="PS51163">
    <property type="entry name" value="YRDC"/>
    <property type="match status" value="1"/>
</dbReference>
<evidence type="ECO:0000256" key="4">
    <source>
        <dbReference type="ARBA" id="ARBA00015492"/>
    </source>
</evidence>
<evidence type="ECO:0000256" key="2">
    <source>
        <dbReference type="ARBA" id="ARBA00007663"/>
    </source>
</evidence>
<dbReference type="RefSeq" id="WP_158897777.1">
    <property type="nucleotide sequence ID" value="NZ_CP035733.1"/>
</dbReference>
<feature type="binding site" evidence="14">
    <location>
        <position position="62"/>
    </location>
    <ligand>
        <name>ATP</name>
        <dbReference type="ChEBI" id="CHEBI:30616"/>
    </ligand>
</feature>
<evidence type="ECO:0000256" key="10">
    <source>
        <dbReference type="ARBA" id="ARBA00022840"/>
    </source>
</evidence>
<keyword evidence="17" id="KW-1185">Reference proteome</keyword>
<comment type="function">
    <text evidence="13">Required for the formation of a threonylcarbamoyl group on adenosine at position 37 (t(6)A37) in tRNAs that read codons beginning with adenine.</text>
</comment>
<feature type="binding site" evidence="14">
    <location>
        <position position="146"/>
    </location>
    <ligand>
        <name>L-threonine</name>
        <dbReference type="ChEBI" id="CHEBI:57926"/>
    </ligand>
</feature>
<dbReference type="Pfam" id="PF01300">
    <property type="entry name" value="Sua5_yciO_yrdC"/>
    <property type="match status" value="1"/>
</dbReference>
<dbReference type="GO" id="GO:0008033">
    <property type="term" value="P:tRNA processing"/>
    <property type="evidence" value="ECO:0007669"/>
    <property type="project" value="UniProtKB-KW"/>
</dbReference>
<dbReference type="OrthoDB" id="9814580at2"/>
<feature type="binding site" evidence="14">
    <location>
        <position position="122"/>
    </location>
    <ligand>
        <name>L-threonine</name>
        <dbReference type="ChEBI" id="CHEBI:57926"/>
    </ligand>
</feature>
<organism evidence="16 17">
    <name type="scientific">Sphingorhabdus lacus</name>
    <dbReference type="NCBI Taxonomy" id="392610"/>
    <lineage>
        <taxon>Bacteria</taxon>
        <taxon>Pseudomonadati</taxon>
        <taxon>Pseudomonadota</taxon>
        <taxon>Alphaproteobacteria</taxon>
        <taxon>Sphingomonadales</taxon>
        <taxon>Sphingomonadaceae</taxon>
        <taxon>Sphingorhabdus</taxon>
    </lineage>
</organism>
<dbReference type="GO" id="GO:0006450">
    <property type="term" value="P:regulation of translational fidelity"/>
    <property type="evidence" value="ECO:0007669"/>
    <property type="project" value="TreeGrafter"/>
</dbReference>
<evidence type="ECO:0000256" key="8">
    <source>
        <dbReference type="ARBA" id="ARBA00022695"/>
    </source>
</evidence>
<evidence type="ECO:0000256" key="13">
    <source>
        <dbReference type="PIRNR" id="PIRNR004930"/>
    </source>
</evidence>
<keyword evidence="10 13" id="KW-0067">ATP-binding</keyword>
<keyword evidence="8 13" id="KW-0548">Nucleotidyltransferase</keyword>
<dbReference type="GO" id="GO:0000049">
    <property type="term" value="F:tRNA binding"/>
    <property type="evidence" value="ECO:0007669"/>
    <property type="project" value="TreeGrafter"/>
</dbReference>
<dbReference type="PANTHER" id="PTHR17490">
    <property type="entry name" value="SUA5"/>
    <property type="match status" value="1"/>
</dbReference>
<feature type="domain" description="YrdC-like" evidence="15">
    <location>
        <begin position="17"/>
        <end position="204"/>
    </location>
</feature>
<accession>A0A6I6LB61</accession>